<keyword evidence="4" id="KW-1185">Reference proteome</keyword>
<evidence type="ECO:0000256" key="1">
    <source>
        <dbReference type="ARBA" id="ARBA00004613"/>
    </source>
</evidence>
<gene>
    <name evidence="3" type="ORF">KM031_05290</name>
</gene>
<dbReference type="InterPro" id="IPR018511">
    <property type="entry name" value="Hemolysin-typ_Ca-bd_CS"/>
</dbReference>
<dbReference type="InterPro" id="IPR001343">
    <property type="entry name" value="Hemolysn_Ca-bd"/>
</dbReference>
<dbReference type="GO" id="GO:0005576">
    <property type="term" value="C:extracellular region"/>
    <property type="evidence" value="ECO:0007669"/>
    <property type="project" value="UniProtKB-SubCell"/>
</dbReference>
<dbReference type="InterPro" id="IPR011049">
    <property type="entry name" value="Serralysin-like_metalloprot_C"/>
</dbReference>
<protein>
    <recommendedName>
        <fullName evidence="5">Calcium-binding protein</fullName>
    </recommendedName>
</protein>
<evidence type="ECO:0008006" key="5">
    <source>
        <dbReference type="Google" id="ProtNLM"/>
    </source>
</evidence>
<name>A0A975S261_9RHOB</name>
<dbReference type="EMBL" id="CP076361">
    <property type="protein sequence ID" value="QWK91924.1"/>
    <property type="molecule type" value="Genomic_DNA"/>
</dbReference>
<reference evidence="3" key="1">
    <citation type="submission" date="2021-06" db="EMBL/GenBank/DDBJ databases">
        <title>Direct submission.</title>
        <authorList>
            <person name="Lee C.-S."/>
            <person name="Jin L."/>
        </authorList>
    </citation>
    <scope>NUCLEOTIDE SEQUENCE</scope>
    <source>
        <strain evidence="3">Con5</strain>
    </source>
</reference>
<comment type="subcellular location">
    <subcellularLocation>
        <location evidence="1">Secreted</location>
    </subcellularLocation>
</comment>
<dbReference type="PRINTS" id="PR00313">
    <property type="entry name" value="CABNDNGRPT"/>
</dbReference>
<sequence>MAKAFSGADVMLLTNYRDQVTGMAGNDRMLGFGGNDRLWGGSGADTLDGGTGADSLYGGAGRDTLRGSKGNDMLSGGSAADVFVFGAADGSDVLTDFRDGQDRIRITKGAAEFDDIRILIPVQGDAVVLQFAGTTLRVIGADAETFDAGDFLFA</sequence>
<dbReference type="InterPro" id="IPR050557">
    <property type="entry name" value="RTX_toxin/Mannuronan_C5-epim"/>
</dbReference>
<organism evidence="3 4">
    <name type="scientific">Gemmobacter fulvus</name>
    <dbReference type="NCBI Taxonomy" id="2840474"/>
    <lineage>
        <taxon>Bacteria</taxon>
        <taxon>Pseudomonadati</taxon>
        <taxon>Pseudomonadota</taxon>
        <taxon>Alphaproteobacteria</taxon>
        <taxon>Rhodobacterales</taxon>
        <taxon>Paracoccaceae</taxon>
        <taxon>Gemmobacter</taxon>
    </lineage>
</organism>
<dbReference type="Pfam" id="PF00353">
    <property type="entry name" value="HemolysinCabind"/>
    <property type="match status" value="1"/>
</dbReference>
<proteinExistence type="predicted"/>
<evidence type="ECO:0000313" key="4">
    <source>
        <dbReference type="Proteomes" id="UP000679352"/>
    </source>
</evidence>
<dbReference type="Gene3D" id="2.150.10.10">
    <property type="entry name" value="Serralysin-like metalloprotease, C-terminal"/>
    <property type="match status" value="1"/>
</dbReference>
<dbReference type="KEGG" id="gfu:KM031_05290"/>
<dbReference type="GO" id="GO:0005509">
    <property type="term" value="F:calcium ion binding"/>
    <property type="evidence" value="ECO:0007669"/>
    <property type="project" value="InterPro"/>
</dbReference>
<evidence type="ECO:0000256" key="2">
    <source>
        <dbReference type="ARBA" id="ARBA00022525"/>
    </source>
</evidence>
<dbReference type="PROSITE" id="PS00330">
    <property type="entry name" value="HEMOLYSIN_CALCIUM"/>
    <property type="match status" value="2"/>
</dbReference>
<accession>A0A975S261</accession>
<dbReference type="SUPFAM" id="SSF51120">
    <property type="entry name" value="beta-Roll"/>
    <property type="match status" value="1"/>
</dbReference>
<evidence type="ECO:0000313" key="3">
    <source>
        <dbReference type="EMBL" id="QWK91924.1"/>
    </source>
</evidence>
<keyword evidence="2" id="KW-0964">Secreted</keyword>
<dbReference type="Proteomes" id="UP000679352">
    <property type="component" value="Chromosome"/>
</dbReference>
<dbReference type="PANTHER" id="PTHR38340">
    <property type="entry name" value="S-LAYER PROTEIN"/>
    <property type="match status" value="1"/>
</dbReference>
<dbReference type="PANTHER" id="PTHR38340:SF1">
    <property type="entry name" value="S-LAYER PROTEIN"/>
    <property type="match status" value="1"/>
</dbReference>
<dbReference type="AlphaFoldDB" id="A0A975S261"/>